<feature type="region of interest" description="Disordered" evidence="1">
    <location>
        <begin position="1"/>
        <end position="24"/>
    </location>
</feature>
<evidence type="ECO:0000313" key="3">
    <source>
        <dbReference type="Proteomes" id="UP000386847"/>
    </source>
</evidence>
<sequence length="93" mass="9568">MDSGDSTASRAGKDSGAGLSPADRTALVSAGTQMIRSLEACAAALDRLGEEARKQHAGGATVEQIAEALEVSVEFATALVSTDRRPTVRLQLP</sequence>
<keyword evidence="3" id="KW-1185">Reference proteome</keyword>
<gene>
    <name evidence="2" type="ORF">Rai3103_01340</name>
</gene>
<protein>
    <submittedName>
        <fullName evidence="2">Uncharacterized protein</fullName>
    </submittedName>
</protein>
<evidence type="ECO:0000256" key="1">
    <source>
        <dbReference type="SAM" id="MobiDB-lite"/>
    </source>
</evidence>
<reference evidence="2 3" key="1">
    <citation type="submission" date="2019-10" db="EMBL/GenBank/DDBJ databases">
        <title>Genomic analysis of Raineyella sp. CBA3103.</title>
        <authorList>
            <person name="Roh S.W."/>
        </authorList>
    </citation>
    <scope>NUCLEOTIDE SEQUENCE [LARGE SCALE GENOMIC DNA]</scope>
    <source>
        <strain evidence="2 3">CBA3103</strain>
    </source>
</reference>
<dbReference type="Proteomes" id="UP000386847">
    <property type="component" value="Chromosome"/>
</dbReference>
<dbReference type="EMBL" id="CP045725">
    <property type="protein sequence ID" value="QGF22549.1"/>
    <property type="molecule type" value="Genomic_DNA"/>
</dbReference>
<organism evidence="2 3">
    <name type="scientific">Raineyella fluvialis</name>
    <dbReference type="NCBI Taxonomy" id="2662261"/>
    <lineage>
        <taxon>Bacteria</taxon>
        <taxon>Bacillati</taxon>
        <taxon>Actinomycetota</taxon>
        <taxon>Actinomycetes</taxon>
        <taxon>Propionibacteriales</taxon>
        <taxon>Propionibacteriaceae</taxon>
        <taxon>Raineyella</taxon>
    </lineage>
</organism>
<dbReference type="RefSeq" id="WP_153571060.1">
    <property type="nucleotide sequence ID" value="NZ_CP045725.1"/>
</dbReference>
<name>A0A5Q2F6V3_9ACTN</name>
<proteinExistence type="predicted"/>
<dbReference type="AlphaFoldDB" id="A0A5Q2F6V3"/>
<dbReference type="KEGG" id="rain:Rai3103_01340"/>
<evidence type="ECO:0000313" key="2">
    <source>
        <dbReference type="EMBL" id="QGF22549.1"/>
    </source>
</evidence>
<accession>A0A5Q2F6V3</accession>